<accession>A0ABV3HKL6</accession>
<evidence type="ECO:0000313" key="2">
    <source>
        <dbReference type="EMBL" id="MEV4293086.1"/>
    </source>
</evidence>
<dbReference type="Proteomes" id="UP001552427">
    <property type="component" value="Unassembled WGS sequence"/>
</dbReference>
<gene>
    <name evidence="2" type="ORF">AB0K40_46930</name>
</gene>
<dbReference type="EMBL" id="JBFARM010000023">
    <property type="protein sequence ID" value="MEV4293086.1"/>
    <property type="molecule type" value="Genomic_DNA"/>
</dbReference>
<dbReference type="RefSeq" id="WP_364464213.1">
    <property type="nucleotide sequence ID" value="NZ_JBFARM010000023.1"/>
</dbReference>
<proteinExistence type="predicted"/>
<protein>
    <submittedName>
        <fullName evidence="2">Uncharacterized protein</fullName>
    </submittedName>
</protein>
<keyword evidence="3" id="KW-1185">Reference proteome</keyword>
<reference evidence="2 3" key="1">
    <citation type="submission" date="2024-06" db="EMBL/GenBank/DDBJ databases">
        <title>The Natural Products Discovery Center: Release of the First 8490 Sequenced Strains for Exploring Actinobacteria Biosynthetic Diversity.</title>
        <authorList>
            <person name="Kalkreuter E."/>
            <person name="Kautsar S.A."/>
            <person name="Yang D."/>
            <person name="Bader C.D."/>
            <person name="Teijaro C.N."/>
            <person name="Fluegel L."/>
            <person name="Davis C.M."/>
            <person name="Simpson J.R."/>
            <person name="Lauterbach L."/>
            <person name="Steele A.D."/>
            <person name="Gui C."/>
            <person name="Meng S."/>
            <person name="Li G."/>
            <person name="Viehrig K."/>
            <person name="Ye F."/>
            <person name="Su P."/>
            <person name="Kiefer A.F."/>
            <person name="Nichols A."/>
            <person name="Cepeda A.J."/>
            <person name="Yan W."/>
            <person name="Fan B."/>
            <person name="Jiang Y."/>
            <person name="Adhikari A."/>
            <person name="Zheng C.-J."/>
            <person name="Schuster L."/>
            <person name="Cowan T.M."/>
            <person name="Smanski M.J."/>
            <person name="Chevrette M.G."/>
            <person name="De Carvalho L.P.S."/>
            <person name="Shen B."/>
        </authorList>
    </citation>
    <scope>NUCLEOTIDE SEQUENCE [LARGE SCALE GENOMIC DNA]</scope>
    <source>
        <strain evidence="2 3">NPDC049574</strain>
    </source>
</reference>
<feature type="region of interest" description="Disordered" evidence="1">
    <location>
        <begin position="1"/>
        <end position="67"/>
    </location>
</feature>
<evidence type="ECO:0000256" key="1">
    <source>
        <dbReference type="SAM" id="MobiDB-lite"/>
    </source>
</evidence>
<name>A0ABV3HKL6_9ACTN</name>
<comment type="caution">
    <text evidence="2">The sequence shown here is derived from an EMBL/GenBank/DDBJ whole genome shotgun (WGS) entry which is preliminary data.</text>
</comment>
<organism evidence="2 3">
    <name type="scientific">Nonomuraea bangladeshensis</name>
    <dbReference type="NCBI Taxonomy" id="404385"/>
    <lineage>
        <taxon>Bacteria</taxon>
        <taxon>Bacillati</taxon>
        <taxon>Actinomycetota</taxon>
        <taxon>Actinomycetes</taxon>
        <taxon>Streptosporangiales</taxon>
        <taxon>Streptosporangiaceae</taxon>
        <taxon>Nonomuraea</taxon>
    </lineage>
</organism>
<sequence>MEAAVGEPVEGHDLQPERGQPLAQPGELPGASEEVRGGAPGQPQPEPEPLDAEQPPDPRGDAGQLTVDAGDILGGVDVGAVGQVHRRAVRMA</sequence>
<evidence type="ECO:0000313" key="3">
    <source>
        <dbReference type="Proteomes" id="UP001552427"/>
    </source>
</evidence>